<evidence type="ECO:0000313" key="1">
    <source>
        <dbReference type="EMBL" id="CAA9533888.1"/>
    </source>
</evidence>
<dbReference type="Gene3D" id="1.10.3210.10">
    <property type="entry name" value="Hypothetical protein af1432"/>
    <property type="match status" value="1"/>
</dbReference>
<protein>
    <recommendedName>
        <fullName evidence="2">HD domain-containing protein</fullName>
    </recommendedName>
</protein>
<sequence>MCFRPSSPALAARVTGVGSGARVSIPDAARLVDTVLARSTGKDSFLHGEGHWRRVAAAGLALLPETPDADPALVFLFALFHDSMRFNDGHDPQHGPRGAALARELRGEAFDLGDAEMDLLGFACEEHTNGGVGRDPTLGLCWDADRLNLWRVGIRPDPRLLSTGAARNGGRIAWARDLQREHVAWEELHRGFGFR</sequence>
<gene>
    <name evidence="1" type="ORF">AVDCRST_MAG05-4667</name>
</gene>
<reference evidence="1" key="1">
    <citation type="submission" date="2020-02" db="EMBL/GenBank/DDBJ databases">
        <authorList>
            <person name="Meier V. D."/>
        </authorList>
    </citation>
    <scope>NUCLEOTIDE SEQUENCE</scope>
    <source>
        <strain evidence="1">AVDCRST_MAG05</strain>
    </source>
</reference>
<accession>A0A6J4TWI5</accession>
<evidence type="ECO:0008006" key="2">
    <source>
        <dbReference type="Google" id="ProtNLM"/>
    </source>
</evidence>
<organism evidence="1">
    <name type="scientific">uncultured Rubrobacteraceae bacterium</name>
    <dbReference type="NCBI Taxonomy" id="349277"/>
    <lineage>
        <taxon>Bacteria</taxon>
        <taxon>Bacillati</taxon>
        <taxon>Actinomycetota</taxon>
        <taxon>Rubrobacteria</taxon>
        <taxon>Rubrobacterales</taxon>
        <taxon>Rubrobacteraceae</taxon>
        <taxon>environmental samples</taxon>
    </lineage>
</organism>
<dbReference type="AlphaFoldDB" id="A0A6J4TWI5"/>
<dbReference type="SUPFAM" id="SSF109604">
    <property type="entry name" value="HD-domain/PDEase-like"/>
    <property type="match status" value="1"/>
</dbReference>
<dbReference type="EMBL" id="CADCVM010000504">
    <property type="protein sequence ID" value="CAA9533888.1"/>
    <property type="molecule type" value="Genomic_DNA"/>
</dbReference>
<proteinExistence type="predicted"/>
<name>A0A6J4TWI5_9ACTN</name>